<evidence type="ECO:0000256" key="1">
    <source>
        <dbReference type="ARBA" id="ARBA00022723"/>
    </source>
</evidence>
<dbReference type="InterPro" id="IPR015813">
    <property type="entry name" value="Pyrv/PenolPyrv_kinase-like_dom"/>
</dbReference>
<dbReference type="AlphaFoldDB" id="A0A812UKX1"/>
<comment type="caution">
    <text evidence="3">The sequence shown here is derived from an EMBL/GenBank/DDBJ whole genome shotgun (WGS) entry which is preliminary data.</text>
</comment>
<organism evidence="3 4">
    <name type="scientific">Symbiodinium pilosum</name>
    <name type="common">Dinoflagellate</name>
    <dbReference type="NCBI Taxonomy" id="2952"/>
    <lineage>
        <taxon>Eukaryota</taxon>
        <taxon>Sar</taxon>
        <taxon>Alveolata</taxon>
        <taxon>Dinophyceae</taxon>
        <taxon>Suessiales</taxon>
        <taxon>Symbiodiniaceae</taxon>
        <taxon>Symbiodinium</taxon>
    </lineage>
</organism>
<dbReference type="Pfam" id="PF03328">
    <property type="entry name" value="HpcH_HpaI"/>
    <property type="match status" value="1"/>
</dbReference>
<dbReference type="Gene3D" id="3.20.20.60">
    <property type="entry name" value="Phosphoenolpyruvate-binding domains"/>
    <property type="match status" value="1"/>
</dbReference>
<dbReference type="OrthoDB" id="1773at2759"/>
<dbReference type="SUPFAM" id="SSF51621">
    <property type="entry name" value="Phosphoenolpyruvate/pyruvate domain"/>
    <property type="match status" value="1"/>
</dbReference>
<evidence type="ECO:0000259" key="2">
    <source>
        <dbReference type="Pfam" id="PF03328"/>
    </source>
</evidence>
<dbReference type="GO" id="GO:0046872">
    <property type="term" value="F:metal ion binding"/>
    <property type="evidence" value="ECO:0007669"/>
    <property type="project" value="UniProtKB-KW"/>
</dbReference>
<dbReference type="Proteomes" id="UP000649617">
    <property type="component" value="Unassembled WGS sequence"/>
</dbReference>
<sequence>MTSTQWGSKTVCVRINPMDTPLWEADVTSTLKLEKPDMLVVPKVSSPADLDKLAAKLA</sequence>
<evidence type="ECO:0000313" key="4">
    <source>
        <dbReference type="Proteomes" id="UP000649617"/>
    </source>
</evidence>
<dbReference type="InterPro" id="IPR040442">
    <property type="entry name" value="Pyrv_kinase-like_dom_sf"/>
</dbReference>
<protein>
    <submittedName>
        <fullName evidence="3">Mcl1 protein</fullName>
    </submittedName>
</protein>
<reference evidence="3" key="1">
    <citation type="submission" date="2021-02" db="EMBL/GenBank/DDBJ databases">
        <authorList>
            <person name="Dougan E. K."/>
            <person name="Rhodes N."/>
            <person name="Thang M."/>
            <person name="Chan C."/>
        </authorList>
    </citation>
    <scope>NUCLEOTIDE SEQUENCE</scope>
</reference>
<keyword evidence="4" id="KW-1185">Reference proteome</keyword>
<feature type="domain" description="HpcH/HpaI aldolase/citrate lyase" evidence="2">
    <location>
        <begin position="9"/>
        <end position="55"/>
    </location>
</feature>
<dbReference type="InterPro" id="IPR005000">
    <property type="entry name" value="Aldolase/citrate-lyase_domain"/>
</dbReference>
<name>A0A812UKX1_SYMPI</name>
<gene>
    <name evidence="3" type="primary">mcl1</name>
    <name evidence="3" type="ORF">SPIL2461_LOCUS15314</name>
</gene>
<proteinExistence type="predicted"/>
<evidence type="ECO:0000313" key="3">
    <source>
        <dbReference type="EMBL" id="CAE7569095.1"/>
    </source>
</evidence>
<accession>A0A812UKX1</accession>
<dbReference type="EMBL" id="CAJNIZ010037025">
    <property type="protein sequence ID" value="CAE7569095.1"/>
    <property type="molecule type" value="Genomic_DNA"/>
</dbReference>
<dbReference type="GO" id="GO:0003824">
    <property type="term" value="F:catalytic activity"/>
    <property type="evidence" value="ECO:0007669"/>
    <property type="project" value="InterPro"/>
</dbReference>
<feature type="non-terminal residue" evidence="3">
    <location>
        <position position="58"/>
    </location>
</feature>
<keyword evidence="1" id="KW-0479">Metal-binding</keyword>